<evidence type="ECO:0000256" key="1">
    <source>
        <dbReference type="SAM" id="MobiDB-lite"/>
    </source>
</evidence>
<name>A0A6M6A8B3_ORFV</name>
<organism evidence="2 3">
    <name type="scientific">Orf virus</name>
    <name type="common">ORFV</name>
    <dbReference type="NCBI Taxonomy" id="10258"/>
    <lineage>
        <taxon>Viruses</taxon>
        <taxon>Varidnaviria</taxon>
        <taxon>Bamfordvirae</taxon>
        <taxon>Nucleocytoviricota</taxon>
        <taxon>Pokkesviricetes</taxon>
        <taxon>Chitovirales</taxon>
        <taxon>Poxviridae</taxon>
        <taxon>Chordopoxvirinae</taxon>
        <taxon>Parapoxvirus</taxon>
        <taxon>Parapoxvirus orf</taxon>
    </lineage>
</organism>
<organismHost>
    <name type="scientific">Capra hircus</name>
    <name type="common">Goat</name>
    <dbReference type="NCBI Taxonomy" id="9925"/>
</organismHost>
<protein>
    <submittedName>
        <fullName evidence="2">Uncharacterized protein</fullName>
    </submittedName>
</protein>
<organismHost>
    <name type="scientific">Homo sapiens</name>
    <name type="common">Human</name>
    <dbReference type="NCBI Taxonomy" id="9606"/>
</organismHost>
<gene>
    <name evidence="2" type="ORF">01orf_00024</name>
</gene>
<evidence type="ECO:0000313" key="2">
    <source>
        <dbReference type="EMBL" id="QJX15451.1"/>
    </source>
</evidence>
<accession>A0A6M6A8B3</accession>
<dbReference type="EMBL" id="MN454854">
    <property type="protein sequence ID" value="QJX15451.1"/>
    <property type="molecule type" value="Genomic_DNA"/>
</dbReference>
<feature type="compositionally biased region" description="Low complexity" evidence="1">
    <location>
        <begin position="42"/>
        <end position="51"/>
    </location>
</feature>
<evidence type="ECO:0000313" key="3">
    <source>
        <dbReference type="Proteomes" id="UP000502189"/>
    </source>
</evidence>
<reference evidence="2 3" key="1">
    <citation type="submission" date="2019-09" db="EMBL/GenBank/DDBJ databases">
        <title>Whole-Genome Sequence of Orf Virus Derived from Cell Culture Infected with Contagious Ecthyma Vaccine.</title>
        <authorList>
            <person name="Heare D."/>
            <person name="Little S.V."/>
            <person name="Konganti K."/>
            <person name="Hillhouse A."/>
            <person name="Lawhon S.D."/>
        </authorList>
    </citation>
    <scope>NUCLEOTIDE SEQUENCE [LARGE SCALE GENOMIC DNA]</scope>
    <source>
        <strain evidence="2 3">TVL</strain>
    </source>
</reference>
<sequence>MIVVFVWLLALTAGLWMAWARMGPFLRSANAADRHEPPAGPVRPTVRTPRP</sequence>
<feature type="region of interest" description="Disordered" evidence="1">
    <location>
        <begin position="30"/>
        <end position="51"/>
    </location>
</feature>
<dbReference type="Proteomes" id="UP000502189">
    <property type="component" value="Genome"/>
</dbReference>
<proteinExistence type="predicted"/>
<organismHost>
    <name type="scientific">Ovis aries</name>
    <name type="common">Sheep</name>
    <dbReference type="NCBI Taxonomy" id="9940"/>
</organismHost>